<name>A0A927MVE5_9ACTN</name>
<sequence length="120" mass="12987">MEQAAQLLADLWIVLHAYGAFDGCMADVANVPKWAVLTTQAVRRHDRALAAVADPATYNPFVISGPLAHPAVGQTRSRPRNRQGMGKLNGIDDATFRDQCSSFSAFPPLRHLSSVAWLGS</sequence>
<evidence type="ECO:0000313" key="1">
    <source>
        <dbReference type="EMBL" id="MBE1604017.1"/>
    </source>
</evidence>
<dbReference type="AlphaFoldDB" id="A0A927MVE5"/>
<protein>
    <submittedName>
        <fullName evidence="1">Uncharacterized protein</fullName>
    </submittedName>
</protein>
<proteinExistence type="predicted"/>
<dbReference type="Proteomes" id="UP000638648">
    <property type="component" value="Unassembled WGS sequence"/>
</dbReference>
<keyword evidence="2" id="KW-1185">Reference proteome</keyword>
<comment type="caution">
    <text evidence="1">The sequence shown here is derived from an EMBL/GenBank/DDBJ whole genome shotgun (WGS) entry which is preliminary data.</text>
</comment>
<organism evidence="1 2">
    <name type="scientific">Actinopolymorpha pittospori</name>
    <dbReference type="NCBI Taxonomy" id="648752"/>
    <lineage>
        <taxon>Bacteria</taxon>
        <taxon>Bacillati</taxon>
        <taxon>Actinomycetota</taxon>
        <taxon>Actinomycetes</taxon>
        <taxon>Propionibacteriales</taxon>
        <taxon>Actinopolymorphaceae</taxon>
        <taxon>Actinopolymorpha</taxon>
    </lineage>
</organism>
<evidence type="ECO:0000313" key="2">
    <source>
        <dbReference type="Proteomes" id="UP000638648"/>
    </source>
</evidence>
<reference evidence="1" key="1">
    <citation type="submission" date="2020-10" db="EMBL/GenBank/DDBJ databases">
        <title>Sequencing the genomes of 1000 actinobacteria strains.</title>
        <authorList>
            <person name="Klenk H.-P."/>
        </authorList>
    </citation>
    <scope>NUCLEOTIDE SEQUENCE</scope>
    <source>
        <strain evidence="1">DSM 45354</strain>
    </source>
</reference>
<gene>
    <name evidence="1" type="ORF">HEB94_000865</name>
</gene>
<dbReference type="EMBL" id="JADBEM010000001">
    <property type="protein sequence ID" value="MBE1604017.1"/>
    <property type="molecule type" value="Genomic_DNA"/>
</dbReference>
<accession>A0A927MVE5</accession>